<dbReference type="PROSITE" id="PS50041">
    <property type="entry name" value="C_TYPE_LECTIN_2"/>
    <property type="match status" value="1"/>
</dbReference>
<proteinExistence type="predicted"/>
<reference evidence="3" key="4">
    <citation type="submission" date="2025-09" db="UniProtKB">
        <authorList>
            <consortium name="Ensembl"/>
        </authorList>
    </citation>
    <scope>IDENTIFICATION</scope>
    <source>
        <strain evidence="3">JP 163 A</strain>
    </source>
</reference>
<keyword evidence="1" id="KW-0175">Coiled coil</keyword>
<dbReference type="PANTHER" id="PTHR22803">
    <property type="entry name" value="MANNOSE, PHOSPHOLIPASE, LECTIN RECEPTOR RELATED"/>
    <property type="match status" value="1"/>
</dbReference>
<evidence type="ECO:0000313" key="3">
    <source>
        <dbReference type="Ensembl" id="ENSXMAP00000038371.1"/>
    </source>
</evidence>
<feature type="coiled-coil region" evidence="1">
    <location>
        <begin position="47"/>
        <end position="133"/>
    </location>
</feature>
<reference evidence="4" key="2">
    <citation type="journal article" date="2013" name="Nat. Genet.">
        <title>The genome of the platyfish, Xiphophorus maculatus, provides insights into evolutionary adaptation and several complex traits.</title>
        <authorList>
            <person name="Schartl M."/>
            <person name="Walter R.B."/>
            <person name="Shen Y."/>
            <person name="Garcia T."/>
            <person name="Catchen J."/>
            <person name="Amores A."/>
            <person name="Braasch I."/>
            <person name="Chalopin D."/>
            <person name="Volff J.N."/>
            <person name="Lesch K.P."/>
            <person name="Bisazza A."/>
            <person name="Minx P."/>
            <person name="Hillier L."/>
            <person name="Wilson R.K."/>
            <person name="Fuerstenberg S."/>
            <person name="Boore J."/>
            <person name="Searle S."/>
            <person name="Postlethwait J.H."/>
            <person name="Warren W.C."/>
        </authorList>
    </citation>
    <scope>NUCLEOTIDE SEQUENCE [LARGE SCALE GENOMIC DNA]</scope>
    <source>
        <strain evidence="4">JP 163 A</strain>
    </source>
</reference>
<dbReference type="OMA" id="NCLNKIC"/>
<dbReference type="GeneTree" id="ENSGT01030000234575"/>
<dbReference type="Gene3D" id="3.10.100.10">
    <property type="entry name" value="Mannose-Binding Protein A, subunit A"/>
    <property type="match status" value="1"/>
</dbReference>
<accession>A0A3B5R8I7</accession>
<dbReference type="InterPro" id="IPR016186">
    <property type="entry name" value="C-type_lectin-like/link_sf"/>
</dbReference>
<evidence type="ECO:0000256" key="1">
    <source>
        <dbReference type="SAM" id="Coils"/>
    </source>
</evidence>
<dbReference type="SMART" id="SM00034">
    <property type="entry name" value="CLECT"/>
    <property type="match status" value="1"/>
</dbReference>
<reference evidence="3" key="3">
    <citation type="submission" date="2025-08" db="UniProtKB">
        <authorList>
            <consortium name="Ensembl"/>
        </authorList>
    </citation>
    <scope>IDENTIFICATION</scope>
    <source>
        <strain evidence="3">JP 163 A</strain>
    </source>
</reference>
<dbReference type="InterPro" id="IPR016187">
    <property type="entry name" value="CTDL_fold"/>
</dbReference>
<organism evidence="3 4">
    <name type="scientific">Xiphophorus maculatus</name>
    <name type="common">Southern platyfish</name>
    <name type="synonym">Platypoecilus maculatus</name>
    <dbReference type="NCBI Taxonomy" id="8083"/>
    <lineage>
        <taxon>Eukaryota</taxon>
        <taxon>Metazoa</taxon>
        <taxon>Chordata</taxon>
        <taxon>Craniata</taxon>
        <taxon>Vertebrata</taxon>
        <taxon>Euteleostomi</taxon>
        <taxon>Actinopterygii</taxon>
        <taxon>Neopterygii</taxon>
        <taxon>Teleostei</taxon>
        <taxon>Neoteleostei</taxon>
        <taxon>Acanthomorphata</taxon>
        <taxon>Ovalentaria</taxon>
        <taxon>Atherinomorphae</taxon>
        <taxon>Cyprinodontiformes</taxon>
        <taxon>Poeciliidae</taxon>
        <taxon>Poeciliinae</taxon>
        <taxon>Xiphophorus</taxon>
    </lineage>
</organism>
<keyword evidence="4" id="KW-1185">Reference proteome</keyword>
<feature type="domain" description="C-type lectin" evidence="2">
    <location>
        <begin position="157"/>
        <end position="276"/>
    </location>
</feature>
<dbReference type="InterPro" id="IPR001304">
    <property type="entry name" value="C-type_lectin-like"/>
</dbReference>
<dbReference type="InterPro" id="IPR050111">
    <property type="entry name" value="C-type_lectin/snaclec_domain"/>
</dbReference>
<dbReference type="Pfam" id="PF00059">
    <property type="entry name" value="Lectin_C"/>
    <property type="match status" value="1"/>
</dbReference>
<dbReference type="AlphaFoldDB" id="A0A3B5R8I7"/>
<evidence type="ECO:0000313" key="4">
    <source>
        <dbReference type="Proteomes" id="UP000002852"/>
    </source>
</evidence>
<dbReference type="SUPFAM" id="SSF56436">
    <property type="entry name" value="C-type lectin-like"/>
    <property type="match status" value="1"/>
</dbReference>
<dbReference type="Ensembl" id="ENSXMAT00000037068.1">
    <property type="protein sequence ID" value="ENSXMAP00000038371.1"/>
    <property type="gene ID" value="ENSXMAG00000023200.1"/>
</dbReference>
<evidence type="ECO:0000259" key="2">
    <source>
        <dbReference type="PROSITE" id="PS50041"/>
    </source>
</evidence>
<dbReference type="Proteomes" id="UP000002852">
    <property type="component" value="Unassembled WGS sequence"/>
</dbReference>
<sequence length="284" mass="33784">MTVQQDSINYLTTEKKKLIKEKKMIKFRRLDQMSQEGEEMFRNKEELDRVRAEMSRAMEDIGHLSAEKENVLLKRDTLSQLRAERTKVSQVKDELSQEKHKLNLERDELTQQINKLSQEREELRESLEFIQKFDTFSVKDNCLNKICKPCTGDWILFKKKCYLFYDKPAPWKTWEESRTLCKKRGADLVVINDLEEQEFVSKHIKYYHSEHHGYWMGLQKVNNTWTWVDGRVNSLGFWAKNTVTSPGPKALVIPSQNPSESWKKENNVFMNKFICEHKARLRSN</sequence>
<name>A0A3B5R8I7_XIPMA</name>
<protein>
    <recommendedName>
        <fullName evidence="2">C-type lectin domain-containing protein</fullName>
    </recommendedName>
</protein>
<reference evidence="4" key="1">
    <citation type="submission" date="2012-01" db="EMBL/GenBank/DDBJ databases">
        <authorList>
            <person name="Walter R."/>
            <person name="Schartl M."/>
            <person name="Warren W."/>
        </authorList>
    </citation>
    <scope>NUCLEOTIDE SEQUENCE [LARGE SCALE GENOMIC DNA]</scope>
    <source>
        <strain evidence="4">JP 163 A</strain>
    </source>
</reference>
<dbReference type="InParanoid" id="A0A3B5R8I7"/>